<organism evidence="3 4">
    <name type="scientific">Phytobacter palmae</name>
    <dbReference type="NCBI Taxonomy" id="1855371"/>
    <lineage>
        <taxon>Bacteria</taxon>
        <taxon>Pseudomonadati</taxon>
        <taxon>Pseudomonadota</taxon>
        <taxon>Gammaproteobacteria</taxon>
        <taxon>Enterobacterales</taxon>
        <taxon>Enterobacteriaceae</taxon>
        <taxon>Phytobacter</taxon>
    </lineage>
</organism>
<sequence>MKSMKNGIAEQKNAEIDALTSQANKAQFRVNQLTTVVTSLTAKQASFAAQLADADSKKDAALANLNQAKTLVANVETLQRYSLLVSQQTDKSLKNVRETSKHMAELIEQLIFSADVVEKLSGFVNRQKAANNVIPDALVSVLNQATSDANNAVALTLTALQSSYASAASVDEAGSVSALEARQAQQWLTLLTGTSLDVQESTAQKRVNAVIKSVEKVLKALGKAQRENQNLMSRQNEKTQQYEAQLGQLNRPVAPEATASALPVDNASGDNVTSAEEESVSAQSRSEELSERVLSLQQEAIQARMAMDTARQEYRDSSETLNNLTRQADFYIAQLNLVIRSQQDNALYTLIQRGYQRAVEHYQSALAASNMANTQLESAKAELARATASLNSLNAGLGAAKAAAFAA</sequence>
<feature type="region of interest" description="Disordered" evidence="2">
    <location>
        <begin position="261"/>
        <end position="286"/>
    </location>
</feature>
<name>A0ABU9V2C2_9ENTR</name>
<accession>A0ABU9V2C2</accession>
<gene>
    <name evidence="3" type="ORF">AAIG39_07015</name>
</gene>
<proteinExistence type="predicted"/>
<dbReference type="RefSeq" id="WP_343193500.1">
    <property type="nucleotide sequence ID" value="NZ_JBCIVJ010000004.1"/>
</dbReference>
<feature type="coiled-coil region" evidence="1">
    <location>
        <begin position="369"/>
        <end position="396"/>
    </location>
</feature>
<dbReference type="EMBL" id="JBCIVJ010000004">
    <property type="protein sequence ID" value="MEN0578759.1"/>
    <property type="molecule type" value="Genomic_DNA"/>
</dbReference>
<feature type="coiled-coil region" evidence="1">
    <location>
        <begin position="214"/>
        <end position="241"/>
    </location>
</feature>
<evidence type="ECO:0000313" key="3">
    <source>
        <dbReference type="EMBL" id="MEN0578759.1"/>
    </source>
</evidence>
<comment type="caution">
    <text evidence="3">The sequence shown here is derived from an EMBL/GenBank/DDBJ whole genome shotgun (WGS) entry which is preliminary data.</text>
</comment>
<protein>
    <submittedName>
        <fullName evidence="3">Uncharacterized protein</fullName>
    </submittedName>
</protein>
<evidence type="ECO:0000313" key="4">
    <source>
        <dbReference type="Proteomes" id="UP001411173"/>
    </source>
</evidence>
<evidence type="ECO:0000256" key="1">
    <source>
        <dbReference type="SAM" id="Coils"/>
    </source>
</evidence>
<dbReference type="Proteomes" id="UP001411173">
    <property type="component" value="Unassembled WGS sequence"/>
</dbReference>
<reference evidence="3 4" key="1">
    <citation type="submission" date="2024-02" db="EMBL/GenBank/DDBJ databases">
        <title>Whole genome of MDR Enterobacteriaceae from southern Thailand.</title>
        <authorList>
            <person name="Surachat K."/>
        </authorList>
    </citation>
    <scope>NUCLEOTIDE SEQUENCE [LARGE SCALE GENOMIC DNA]</scope>
    <source>
        <strain evidence="3 4">PSU_29</strain>
    </source>
</reference>
<keyword evidence="1" id="KW-0175">Coiled coil</keyword>
<keyword evidence="4" id="KW-1185">Reference proteome</keyword>
<evidence type="ECO:0000256" key="2">
    <source>
        <dbReference type="SAM" id="MobiDB-lite"/>
    </source>
</evidence>